<keyword evidence="17" id="KW-1185">Reference proteome</keyword>
<dbReference type="NCBIfam" id="NF004225">
    <property type="entry name" value="PRK05672.1"/>
    <property type="match status" value="1"/>
</dbReference>
<organism evidence="16 17">
    <name type="scientific">Paremcibacter congregatus</name>
    <dbReference type="NCBI Taxonomy" id="2043170"/>
    <lineage>
        <taxon>Bacteria</taxon>
        <taxon>Pseudomonadati</taxon>
        <taxon>Pseudomonadota</taxon>
        <taxon>Alphaproteobacteria</taxon>
        <taxon>Emcibacterales</taxon>
        <taxon>Emcibacteraceae</taxon>
        <taxon>Paremcibacter</taxon>
    </lineage>
</organism>
<dbReference type="EMBL" id="PDEM01000030">
    <property type="protein sequence ID" value="PHZ83930.1"/>
    <property type="molecule type" value="Genomic_DNA"/>
</dbReference>
<dbReference type="GO" id="GO:0005737">
    <property type="term" value="C:cytoplasm"/>
    <property type="evidence" value="ECO:0007669"/>
    <property type="project" value="UniProtKB-SubCell"/>
</dbReference>
<evidence type="ECO:0000256" key="3">
    <source>
        <dbReference type="ARBA" id="ARBA00012417"/>
    </source>
</evidence>
<dbReference type="Gene3D" id="1.10.150.870">
    <property type="match status" value="1"/>
</dbReference>
<feature type="domain" description="Polymerase/histidinol phosphatase N-terminal" evidence="15">
    <location>
        <begin position="10"/>
        <end position="77"/>
    </location>
</feature>
<dbReference type="GO" id="GO:0006281">
    <property type="term" value="P:DNA repair"/>
    <property type="evidence" value="ECO:0007669"/>
    <property type="project" value="UniProtKB-UniRule"/>
</dbReference>
<dbReference type="InterPro" id="IPR016195">
    <property type="entry name" value="Pol/histidinol_Pase-like"/>
</dbReference>
<dbReference type="PANTHER" id="PTHR32294:SF4">
    <property type="entry name" value="ERROR-PRONE DNA POLYMERASE"/>
    <property type="match status" value="1"/>
</dbReference>
<dbReference type="InterPro" id="IPR011708">
    <property type="entry name" value="DNA_pol3_alpha_NTPase_dom"/>
</dbReference>
<dbReference type="Pfam" id="PF02811">
    <property type="entry name" value="PHP"/>
    <property type="match status" value="1"/>
</dbReference>
<dbReference type="CDD" id="cd04485">
    <property type="entry name" value="DnaE_OBF"/>
    <property type="match status" value="1"/>
</dbReference>
<keyword evidence="10 13" id="KW-0239">DNA-directed DNA polymerase</keyword>
<accession>A0A2G4YNP0</accession>
<comment type="similarity">
    <text evidence="2 13">Belongs to the DNA polymerase type-C family. DnaE2 subfamily.</text>
</comment>
<dbReference type="InterPro" id="IPR004365">
    <property type="entry name" value="NA-bd_OB_tRNA"/>
</dbReference>
<dbReference type="Proteomes" id="UP000229730">
    <property type="component" value="Unassembled WGS sequence"/>
</dbReference>
<feature type="region of interest" description="Disordered" evidence="14">
    <location>
        <begin position="1054"/>
        <end position="1077"/>
    </location>
</feature>
<comment type="function">
    <text evidence="13">DNA polymerase involved in damage-induced mutagenesis and translesion synthesis (TLS). It is not the major replicative DNA polymerase.</text>
</comment>
<dbReference type="NCBIfam" id="TIGR00594">
    <property type="entry name" value="polc"/>
    <property type="match status" value="1"/>
</dbReference>
<dbReference type="InterPro" id="IPR003141">
    <property type="entry name" value="Pol/His_phosphatase_N"/>
</dbReference>
<evidence type="ECO:0000256" key="6">
    <source>
        <dbReference type="ARBA" id="ARBA00022679"/>
    </source>
</evidence>
<reference evidence="16 17" key="1">
    <citation type="submission" date="2017-10" db="EMBL/GenBank/DDBJ databases">
        <title>Frigbacter circumglobatus gen. nov. sp. nov., isolated from sediment cultured in situ.</title>
        <authorList>
            <person name="Zhao Z."/>
        </authorList>
    </citation>
    <scope>NUCLEOTIDE SEQUENCE [LARGE SCALE GENOMIC DNA]</scope>
    <source>
        <strain evidence="16 17">ZYL</strain>
    </source>
</reference>
<comment type="catalytic activity">
    <reaction evidence="12 13">
        <text>DNA(n) + a 2'-deoxyribonucleoside 5'-triphosphate = DNA(n+1) + diphosphate</text>
        <dbReference type="Rhea" id="RHEA:22508"/>
        <dbReference type="Rhea" id="RHEA-COMP:17339"/>
        <dbReference type="Rhea" id="RHEA-COMP:17340"/>
        <dbReference type="ChEBI" id="CHEBI:33019"/>
        <dbReference type="ChEBI" id="CHEBI:61560"/>
        <dbReference type="ChEBI" id="CHEBI:173112"/>
        <dbReference type="EC" id="2.7.7.7"/>
    </reaction>
</comment>
<evidence type="ECO:0000256" key="1">
    <source>
        <dbReference type="ARBA" id="ARBA00004496"/>
    </source>
</evidence>
<dbReference type="GO" id="GO:0003676">
    <property type="term" value="F:nucleic acid binding"/>
    <property type="evidence" value="ECO:0007669"/>
    <property type="project" value="InterPro"/>
</dbReference>
<evidence type="ECO:0000313" key="16">
    <source>
        <dbReference type="EMBL" id="PHZ83930.1"/>
    </source>
</evidence>
<comment type="subcellular location">
    <subcellularLocation>
        <location evidence="1 13">Cytoplasm</location>
    </subcellularLocation>
</comment>
<dbReference type="InterPro" id="IPR023073">
    <property type="entry name" value="DnaE2"/>
</dbReference>
<dbReference type="InterPro" id="IPR040982">
    <property type="entry name" value="DNA_pol3_finger"/>
</dbReference>
<dbReference type="HAMAP" id="MF_01902">
    <property type="entry name" value="DNApol_error_prone"/>
    <property type="match status" value="1"/>
</dbReference>
<evidence type="ECO:0000256" key="11">
    <source>
        <dbReference type="ARBA" id="ARBA00023204"/>
    </source>
</evidence>
<evidence type="ECO:0000256" key="8">
    <source>
        <dbReference type="ARBA" id="ARBA00022705"/>
    </source>
</evidence>
<keyword evidence="9 13" id="KW-0227">DNA damage</keyword>
<dbReference type="SMART" id="SM00481">
    <property type="entry name" value="POLIIIAc"/>
    <property type="match status" value="1"/>
</dbReference>
<evidence type="ECO:0000256" key="13">
    <source>
        <dbReference type="HAMAP-Rule" id="MF_01902"/>
    </source>
</evidence>
<evidence type="ECO:0000256" key="12">
    <source>
        <dbReference type="ARBA" id="ARBA00049244"/>
    </source>
</evidence>
<dbReference type="InterPro" id="IPR004805">
    <property type="entry name" value="DnaE2/DnaE/PolC"/>
</dbReference>
<dbReference type="InterPro" id="IPR004013">
    <property type="entry name" value="PHP_dom"/>
</dbReference>
<dbReference type="GO" id="GO:0003887">
    <property type="term" value="F:DNA-directed DNA polymerase activity"/>
    <property type="evidence" value="ECO:0007669"/>
    <property type="project" value="UniProtKB-UniRule"/>
</dbReference>
<dbReference type="GO" id="GO:0008408">
    <property type="term" value="F:3'-5' exonuclease activity"/>
    <property type="evidence" value="ECO:0007669"/>
    <property type="project" value="InterPro"/>
</dbReference>
<proteinExistence type="inferred from homology"/>
<dbReference type="SUPFAM" id="SSF89550">
    <property type="entry name" value="PHP domain-like"/>
    <property type="match status" value="1"/>
</dbReference>
<dbReference type="RefSeq" id="WP_099474517.1">
    <property type="nucleotide sequence ID" value="NZ_CP041025.1"/>
</dbReference>
<dbReference type="Pfam" id="PF01336">
    <property type="entry name" value="tRNA_anti-codon"/>
    <property type="match status" value="1"/>
</dbReference>
<evidence type="ECO:0000256" key="4">
    <source>
        <dbReference type="ARBA" id="ARBA00017273"/>
    </source>
</evidence>
<evidence type="ECO:0000313" key="17">
    <source>
        <dbReference type="Proteomes" id="UP000229730"/>
    </source>
</evidence>
<dbReference type="PANTHER" id="PTHR32294">
    <property type="entry name" value="DNA POLYMERASE III SUBUNIT ALPHA"/>
    <property type="match status" value="1"/>
</dbReference>
<keyword evidence="5 13" id="KW-0963">Cytoplasm</keyword>
<evidence type="ECO:0000256" key="14">
    <source>
        <dbReference type="SAM" id="MobiDB-lite"/>
    </source>
</evidence>
<dbReference type="InterPro" id="IPR029460">
    <property type="entry name" value="DNAPol_HHH"/>
</dbReference>
<evidence type="ECO:0000256" key="9">
    <source>
        <dbReference type="ARBA" id="ARBA00022763"/>
    </source>
</evidence>
<evidence type="ECO:0000256" key="7">
    <source>
        <dbReference type="ARBA" id="ARBA00022695"/>
    </source>
</evidence>
<keyword evidence="6 13" id="KW-0808">Transferase</keyword>
<dbReference type="GO" id="GO:0006260">
    <property type="term" value="P:DNA replication"/>
    <property type="evidence" value="ECO:0007669"/>
    <property type="project" value="UniProtKB-KW"/>
</dbReference>
<dbReference type="Gene3D" id="3.20.20.140">
    <property type="entry name" value="Metal-dependent hydrolases"/>
    <property type="match status" value="1"/>
</dbReference>
<keyword evidence="11 13" id="KW-0234">DNA repair</keyword>
<keyword evidence="8 13" id="KW-0235">DNA replication</keyword>
<dbReference type="InParanoid" id="A0A2G4YNP0"/>
<evidence type="ECO:0000256" key="2">
    <source>
        <dbReference type="ARBA" id="ARBA00007391"/>
    </source>
</evidence>
<comment type="caution">
    <text evidence="16">The sequence shown here is derived from an EMBL/GenBank/DDBJ whole genome shotgun (WGS) entry which is preliminary data.</text>
</comment>
<dbReference type="EC" id="2.7.7.7" evidence="3 13"/>
<dbReference type="Pfam" id="PF07733">
    <property type="entry name" value="DNA_pol3_alpha"/>
    <property type="match status" value="1"/>
</dbReference>
<sequence length="1077" mass="119781">MTKNDDFPYAELAVSSNFSFLRGASHPEELVEMAHLQGYHALAIADRNSLAGVVRAHVKARELGLQLIIGARLVLEGGLEILAFPKDRAAYGRLSKLLTLGNRRAAKGDCHLSLSDLDRLEGGVVLIAMPPRDVGPDFAAMLENFPRLPGGRAYLAAQRLYHGHDARRLAQLQDLALRHDLPLIATNDVYYHTPRRRPLQDVLTCIRHHVTIDAAGLLLEGNAERYLKHPSEIYRRFRGYEAAVKRTLEVAAFCTFSLDELAYEYPDEPGGESATPQEELERLTWAGAAARYPDGVSDKIRALLNHEIALIKQLDYAPYFLTVHDLVRFARSRGILCQGRGSAANSAVCYCLGITSVDPVYFDLLFERFISAERDEPPDIDVDFEHERREEVIQYIYQKYGRHRAGIAATVICYRVKMAVREVGKVMGLSADIIAALGTIGWDWSVKVPNAEHMEQTGLDFTDPRLRQCLILAGDLLGFPRHLSQHVGGFVITRGPLEELCPIANAAMADRTFVEWDKDDLAALKILKIDVLALGMLSCIRKAFDLLETHYDRRLDLATIPQGDTETYDMICRADTVGVFQIESRAQMTMLPRLRPRTFYDLVIEVAIVRPGPIQGDMVHPYLRRRQGLEEVTFPSQELEDILGKTLGVPLFQEQAMNIAITAAGFTPGEADRLRRAMATFKRTGTIGNFKEKFITGMLAKDYKQDFAERCFKQIEGFSDYGFPESHATSFALLAYVSSWLKCHYPDAFTCALLNSLPMGFYSSSSLVRDFRDHGGTVLPPDINHSDWDHHLVQTSNRQSLTGTGGGAYALRLGFRQVKGLKRRDMAHLVAARQGGYDSVRDCYFRSGLSVGKLELLAHADGFSSLGLGRRQALWLIQGLETSVVAQAGAADSLPLFAAVEGDGDRTELQREAEVALPRLRLGESVMEDYATLKLSLKAHPVAFLRQRLKRNGFVPHGDLPQVKAGRKVKIAGLVLVRQRPGTASGVVFLTLEDETGIANAIVWPMVFEKYRKLLLTSRLIGVLGKLEREQSVTHIVVDKLVSLDAALYEKTYGADEDSTPPQAPPDSALPKGRNFC</sequence>
<dbReference type="OrthoDB" id="9803237at2"/>
<dbReference type="Pfam" id="PF14579">
    <property type="entry name" value="HHH_6"/>
    <property type="match status" value="1"/>
</dbReference>
<evidence type="ECO:0000256" key="5">
    <source>
        <dbReference type="ARBA" id="ARBA00022490"/>
    </source>
</evidence>
<dbReference type="Pfam" id="PF17657">
    <property type="entry name" value="DNA_pol3_finger"/>
    <property type="match status" value="1"/>
</dbReference>
<dbReference type="AlphaFoldDB" id="A0A2G4YNP0"/>
<evidence type="ECO:0000256" key="10">
    <source>
        <dbReference type="ARBA" id="ARBA00022932"/>
    </source>
</evidence>
<name>A0A2G4YNP0_9PROT</name>
<dbReference type="CDD" id="cd07434">
    <property type="entry name" value="PHP_PolIIIA_DnaE2"/>
    <property type="match status" value="1"/>
</dbReference>
<keyword evidence="7 13" id="KW-0548">Nucleotidyltransferase</keyword>
<evidence type="ECO:0000259" key="15">
    <source>
        <dbReference type="SMART" id="SM00481"/>
    </source>
</evidence>
<gene>
    <name evidence="13" type="primary">dnaE2</name>
    <name evidence="16" type="ORF">CRD36_14450</name>
</gene>
<protein>
    <recommendedName>
        <fullName evidence="4 13">Error-prone DNA polymerase</fullName>
        <ecNumber evidence="3 13">2.7.7.7</ecNumber>
    </recommendedName>
</protein>